<evidence type="ECO:0000256" key="6">
    <source>
        <dbReference type="SAM" id="SignalP"/>
    </source>
</evidence>
<evidence type="ECO:0000256" key="1">
    <source>
        <dbReference type="ARBA" id="ARBA00022512"/>
    </source>
</evidence>
<evidence type="ECO:0000256" key="2">
    <source>
        <dbReference type="ARBA" id="ARBA00022525"/>
    </source>
</evidence>
<dbReference type="NCBIfam" id="TIGR01167">
    <property type="entry name" value="LPXTG_anchor"/>
    <property type="match status" value="1"/>
</dbReference>
<dbReference type="Proteomes" id="UP000675409">
    <property type="component" value="Unassembled WGS sequence"/>
</dbReference>
<keyword evidence="4" id="KW-0572">Peptidoglycan-anchor</keyword>
<evidence type="ECO:0000256" key="3">
    <source>
        <dbReference type="ARBA" id="ARBA00022729"/>
    </source>
</evidence>
<keyword evidence="9" id="KW-1185">Reference proteome</keyword>
<organism evidence="8 9">
    <name type="scientific">Myceligenerans indicum</name>
    <dbReference type="NCBI Taxonomy" id="2593663"/>
    <lineage>
        <taxon>Bacteria</taxon>
        <taxon>Bacillati</taxon>
        <taxon>Actinomycetota</taxon>
        <taxon>Actinomycetes</taxon>
        <taxon>Micrococcales</taxon>
        <taxon>Promicromonosporaceae</taxon>
        <taxon>Myceligenerans</taxon>
    </lineage>
</organism>
<gene>
    <name evidence="8" type="ORF">HGK34_14770</name>
</gene>
<keyword evidence="1" id="KW-0134">Cell wall</keyword>
<evidence type="ECO:0000256" key="4">
    <source>
        <dbReference type="ARBA" id="ARBA00023088"/>
    </source>
</evidence>
<feature type="signal peptide" evidence="6">
    <location>
        <begin position="1"/>
        <end position="21"/>
    </location>
</feature>
<accession>A0ABS1LND2</accession>
<sequence>MLRRITAAAFALAAISMPVGASSAMADQYGPDDYPCTIELSNGTVPENTTVAVRVSCDEELLAEFEAAGTEAGPTRVMAAGGALTTPMVAGRATMAALLAAAGIDTAVQQEMVTLMVVDEGGNVVRSESMNAPVDTVSVVRLTGLKPGDYTLMLKDPDGTECADRASLTVLPMPPHGLAATGATGLPYLAVAGGLLLVGAATLVVVRRARRKA</sequence>
<keyword evidence="5" id="KW-1133">Transmembrane helix</keyword>
<proteinExistence type="predicted"/>
<name>A0ABS1LND2_9MICO</name>
<feature type="domain" description="Gram-positive cocci surface proteins LPxTG" evidence="7">
    <location>
        <begin position="178"/>
        <end position="213"/>
    </location>
</feature>
<dbReference type="PROSITE" id="PS50847">
    <property type="entry name" value="GRAM_POS_ANCHORING"/>
    <property type="match status" value="1"/>
</dbReference>
<feature type="transmembrane region" description="Helical" evidence="5">
    <location>
        <begin position="185"/>
        <end position="206"/>
    </location>
</feature>
<comment type="caution">
    <text evidence="8">The sequence shown here is derived from an EMBL/GenBank/DDBJ whole genome shotgun (WGS) entry which is preliminary data.</text>
</comment>
<keyword evidence="3 6" id="KW-0732">Signal</keyword>
<dbReference type="EMBL" id="JABBYC010000030">
    <property type="protein sequence ID" value="MBL0887529.1"/>
    <property type="molecule type" value="Genomic_DNA"/>
</dbReference>
<keyword evidence="2" id="KW-0964">Secreted</keyword>
<feature type="chain" id="PRO_5047171476" evidence="6">
    <location>
        <begin position="22"/>
        <end position="213"/>
    </location>
</feature>
<protein>
    <submittedName>
        <fullName evidence="8">LPXTG cell wall anchor domain-containing protein</fullName>
    </submittedName>
</protein>
<keyword evidence="5" id="KW-0472">Membrane</keyword>
<dbReference type="RefSeq" id="WP_201848721.1">
    <property type="nucleotide sequence ID" value="NZ_JABBYC010000030.1"/>
</dbReference>
<evidence type="ECO:0000313" key="9">
    <source>
        <dbReference type="Proteomes" id="UP000675409"/>
    </source>
</evidence>
<reference evidence="8 9" key="1">
    <citation type="journal article" date="2021" name="Arch. Microbiol.">
        <title>Myceligenerans indicum sp. nov., an actinobacterium isolated from mangrove sediment of Sundarbans, India.</title>
        <authorList>
            <person name="Asha K."/>
            <person name="Bhadury P."/>
        </authorList>
    </citation>
    <scope>NUCLEOTIDE SEQUENCE [LARGE SCALE GENOMIC DNA]</scope>
    <source>
        <strain evidence="8 9">I2</strain>
    </source>
</reference>
<evidence type="ECO:0000313" key="8">
    <source>
        <dbReference type="EMBL" id="MBL0887529.1"/>
    </source>
</evidence>
<keyword evidence="5" id="KW-0812">Transmembrane</keyword>
<evidence type="ECO:0000259" key="7">
    <source>
        <dbReference type="PROSITE" id="PS50847"/>
    </source>
</evidence>
<dbReference type="InterPro" id="IPR019931">
    <property type="entry name" value="LPXTG_anchor"/>
</dbReference>
<evidence type="ECO:0000256" key="5">
    <source>
        <dbReference type="SAM" id="Phobius"/>
    </source>
</evidence>